<sequence length="102" mass="10976">MGSTHGIYPWDLPMGSSHGIYPWDLSSVPVGPLQAYFLWCAALEGSWKGPAHHSLQRSRNDHGKAEAPRAAQVSRAVPAPHPPASLVAVLDMWIESPGTVVL</sequence>
<gene>
    <name evidence="2" type="ORF">EYF80_011793</name>
</gene>
<keyword evidence="3" id="KW-1185">Reference proteome</keyword>
<proteinExistence type="predicted"/>
<organism evidence="2 3">
    <name type="scientific">Liparis tanakae</name>
    <name type="common">Tanaka's snailfish</name>
    <dbReference type="NCBI Taxonomy" id="230148"/>
    <lineage>
        <taxon>Eukaryota</taxon>
        <taxon>Metazoa</taxon>
        <taxon>Chordata</taxon>
        <taxon>Craniata</taxon>
        <taxon>Vertebrata</taxon>
        <taxon>Euteleostomi</taxon>
        <taxon>Actinopterygii</taxon>
        <taxon>Neopterygii</taxon>
        <taxon>Teleostei</taxon>
        <taxon>Neoteleostei</taxon>
        <taxon>Acanthomorphata</taxon>
        <taxon>Eupercaria</taxon>
        <taxon>Perciformes</taxon>
        <taxon>Cottioidei</taxon>
        <taxon>Cottales</taxon>
        <taxon>Liparidae</taxon>
        <taxon>Liparis</taxon>
    </lineage>
</organism>
<comment type="caution">
    <text evidence="2">The sequence shown here is derived from an EMBL/GenBank/DDBJ whole genome shotgun (WGS) entry which is preliminary data.</text>
</comment>
<dbReference type="AlphaFoldDB" id="A0A4Z2IJ84"/>
<evidence type="ECO:0000256" key="1">
    <source>
        <dbReference type="SAM" id="MobiDB-lite"/>
    </source>
</evidence>
<dbReference type="EMBL" id="SRLO01000077">
    <property type="protein sequence ID" value="TNN78039.1"/>
    <property type="molecule type" value="Genomic_DNA"/>
</dbReference>
<accession>A0A4Z2IJ84</accession>
<dbReference type="Proteomes" id="UP000314294">
    <property type="component" value="Unassembled WGS sequence"/>
</dbReference>
<feature type="compositionally biased region" description="Basic and acidic residues" evidence="1">
    <location>
        <begin position="58"/>
        <end position="67"/>
    </location>
</feature>
<evidence type="ECO:0000313" key="2">
    <source>
        <dbReference type="EMBL" id="TNN78039.1"/>
    </source>
</evidence>
<feature type="region of interest" description="Disordered" evidence="1">
    <location>
        <begin position="50"/>
        <end position="78"/>
    </location>
</feature>
<evidence type="ECO:0000313" key="3">
    <source>
        <dbReference type="Proteomes" id="UP000314294"/>
    </source>
</evidence>
<protein>
    <submittedName>
        <fullName evidence="2">Uncharacterized protein</fullName>
    </submittedName>
</protein>
<reference evidence="2 3" key="1">
    <citation type="submission" date="2019-03" db="EMBL/GenBank/DDBJ databases">
        <title>First draft genome of Liparis tanakae, snailfish: a comprehensive survey of snailfish specific genes.</title>
        <authorList>
            <person name="Kim W."/>
            <person name="Song I."/>
            <person name="Jeong J.-H."/>
            <person name="Kim D."/>
            <person name="Kim S."/>
            <person name="Ryu S."/>
            <person name="Song J.Y."/>
            <person name="Lee S.K."/>
        </authorList>
    </citation>
    <scope>NUCLEOTIDE SEQUENCE [LARGE SCALE GENOMIC DNA]</scope>
    <source>
        <tissue evidence="2">Muscle</tissue>
    </source>
</reference>
<name>A0A4Z2IJ84_9TELE</name>